<keyword evidence="6 12" id="KW-1133">Transmembrane helix</keyword>
<feature type="transmembrane region" description="Helical" evidence="12">
    <location>
        <begin position="20"/>
        <end position="42"/>
    </location>
</feature>
<evidence type="ECO:0000259" key="13">
    <source>
        <dbReference type="Pfam" id="PF03816"/>
    </source>
</evidence>
<protein>
    <recommendedName>
        <fullName evidence="11">Regulatory protein MsrR</fullName>
    </recommendedName>
</protein>
<gene>
    <name evidence="14" type="ORF">AB1471_14490</name>
</gene>
<comment type="function">
    <text evidence="10">Involved in SarA attenuation. Affects resistance to oxacillin and teicoplanin, as well as the synthesis of virulence factors.</text>
</comment>
<keyword evidence="7" id="KW-0805">Transcription regulation</keyword>
<evidence type="ECO:0000256" key="11">
    <source>
        <dbReference type="ARBA" id="ARBA00040752"/>
    </source>
</evidence>
<comment type="subcellular location">
    <subcellularLocation>
        <location evidence="1">Cell membrane</location>
        <topology evidence="1">Single-pass type II membrane protein</topology>
    </subcellularLocation>
</comment>
<dbReference type="Pfam" id="PF03816">
    <property type="entry name" value="LytR_cpsA_psr"/>
    <property type="match status" value="1"/>
</dbReference>
<proteinExistence type="inferred from homology"/>
<evidence type="ECO:0000256" key="5">
    <source>
        <dbReference type="ARBA" id="ARBA00022968"/>
    </source>
</evidence>
<keyword evidence="8 12" id="KW-0472">Membrane</keyword>
<dbReference type="EMBL" id="JBFMIA010000020">
    <property type="protein sequence ID" value="MEW9502998.1"/>
    <property type="molecule type" value="Genomic_DNA"/>
</dbReference>
<comment type="similarity">
    <text evidence="2">Belongs to the LytR/CpsA/Psr (LCP) family.</text>
</comment>
<evidence type="ECO:0000256" key="12">
    <source>
        <dbReference type="SAM" id="Phobius"/>
    </source>
</evidence>
<dbReference type="NCBIfam" id="TIGR00350">
    <property type="entry name" value="lytR_cpsA_psr"/>
    <property type="match status" value="1"/>
</dbReference>
<evidence type="ECO:0000256" key="2">
    <source>
        <dbReference type="ARBA" id="ARBA00006068"/>
    </source>
</evidence>
<evidence type="ECO:0000256" key="1">
    <source>
        <dbReference type="ARBA" id="ARBA00004401"/>
    </source>
</evidence>
<evidence type="ECO:0000256" key="8">
    <source>
        <dbReference type="ARBA" id="ARBA00023136"/>
    </source>
</evidence>
<feature type="domain" description="Cell envelope-related transcriptional attenuator" evidence="13">
    <location>
        <begin position="87"/>
        <end position="229"/>
    </location>
</feature>
<evidence type="ECO:0000313" key="15">
    <source>
        <dbReference type="Proteomes" id="UP001556040"/>
    </source>
</evidence>
<keyword evidence="3" id="KW-1003">Cell membrane</keyword>
<keyword evidence="4 12" id="KW-0812">Transmembrane</keyword>
<evidence type="ECO:0000256" key="7">
    <source>
        <dbReference type="ARBA" id="ARBA00023015"/>
    </source>
</evidence>
<comment type="caution">
    <text evidence="14">The sequence shown here is derived from an EMBL/GenBank/DDBJ whole genome shotgun (WGS) entry which is preliminary data.</text>
</comment>
<evidence type="ECO:0000256" key="3">
    <source>
        <dbReference type="ARBA" id="ARBA00022475"/>
    </source>
</evidence>
<dbReference type="Proteomes" id="UP001556040">
    <property type="component" value="Unassembled WGS sequence"/>
</dbReference>
<dbReference type="Gene3D" id="3.40.630.190">
    <property type="entry name" value="LCP protein"/>
    <property type="match status" value="1"/>
</dbReference>
<name>A0ABV3Q6L8_9BACL</name>
<evidence type="ECO:0000256" key="10">
    <source>
        <dbReference type="ARBA" id="ARBA00037178"/>
    </source>
</evidence>
<keyword evidence="9" id="KW-0804">Transcription</keyword>
<reference evidence="14 15" key="1">
    <citation type="journal article" date="1979" name="Int. J. Syst. Evol. Microbiol.">
        <title>Bacillus globisporus subsp. marinus subsp. nov.</title>
        <authorList>
            <person name="Liu H."/>
        </authorList>
    </citation>
    <scope>NUCLEOTIDE SEQUENCE [LARGE SCALE GENOMIC DNA]</scope>
    <source>
        <strain evidence="14 15">DSM 1297</strain>
    </source>
</reference>
<dbReference type="InterPro" id="IPR050922">
    <property type="entry name" value="LytR/CpsA/Psr_CW_biosynth"/>
</dbReference>
<evidence type="ECO:0000256" key="9">
    <source>
        <dbReference type="ARBA" id="ARBA00023163"/>
    </source>
</evidence>
<dbReference type="PANTHER" id="PTHR33392:SF8">
    <property type="entry name" value="REGULATORY PROTEIN MSRR"/>
    <property type="match status" value="1"/>
</dbReference>
<evidence type="ECO:0000256" key="6">
    <source>
        <dbReference type="ARBA" id="ARBA00022989"/>
    </source>
</evidence>
<dbReference type="PANTHER" id="PTHR33392">
    <property type="entry name" value="POLYISOPRENYL-TEICHOIC ACID--PEPTIDOGLYCAN TEICHOIC ACID TRANSFERASE TAGU"/>
    <property type="match status" value="1"/>
</dbReference>
<dbReference type="RefSeq" id="WP_367780487.1">
    <property type="nucleotide sequence ID" value="NZ_JBFMIA010000020.1"/>
</dbReference>
<sequence>METRKQLRKKRKKKRKKGRFFLPVMIFLIIGVFAYAGTQYWLGTQISKDAEALNYNFENEFQGVKNQDGKINVLLIGVDSRGEEQSRSDTMMIAQWDGKDDEINIVSLMRDIYVDIPEYSGYKLNTAFYLGGPELLRQTIKENFDVDVEHYMIMDFVAFESMIDALAPGGIQIDVEKAMSENIGVTLEPGIQHLNGQELLGYARFRADSEGDFGRVRRQQQAIEALKAHVISFNGVLKAPKLLGIAQPYIETNMTSLRQIEIMSRILLSGGGELQRLTVPLEGTYSDARYEGVGAVLELDWQKNNAALKEFLE</sequence>
<evidence type="ECO:0000313" key="14">
    <source>
        <dbReference type="EMBL" id="MEW9502998.1"/>
    </source>
</evidence>
<accession>A0ABV3Q6L8</accession>
<dbReference type="InterPro" id="IPR004474">
    <property type="entry name" value="LytR_CpsA_psr"/>
</dbReference>
<evidence type="ECO:0000256" key="4">
    <source>
        <dbReference type="ARBA" id="ARBA00022692"/>
    </source>
</evidence>
<organism evidence="14 15">
    <name type="scientific">Jeotgalibacillus marinus</name>
    <dbReference type="NCBI Taxonomy" id="86667"/>
    <lineage>
        <taxon>Bacteria</taxon>
        <taxon>Bacillati</taxon>
        <taxon>Bacillota</taxon>
        <taxon>Bacilli</taxon>
        <taxon>Bacillales</taxon>
        <taxon>Caryophanaceae</taxon>
        <taxon>Jeotgalibacillus</taxon>
    </lineage>
</organism>
<keyword evidence="5" id="KW-0735">Signal-anchor</keyword>
<keyword evidence="15" id="KW-1185">Reference proteome</keyword>